<dbReference type="AlphaFoldDB" id="A0A7R8WQA5"/>
<name>A0A7R8WQA5_9CRUS</name>
<gene>
    <name evidence="2" type="ORF">CTOB1V02_LOCUS11056</name>
</gene>
<dbReference type="Pfam" id="PF00685">
    <property type="entry name" value="Sulfotransfer_1"/>
    <property type="match status" value="1"/>
</dbReference>
<organism evidence="2">
    <name type="scientific">Cyprideis torosa</name>
    <dbReference type="NCBI Taxonomy" id="163714"/>
    <lineage>
        <taxon>Eukaryota</taxon>
        <taxon>Metazoa</taxon>
        <taxon>Ecdysozoa</taxon>
        <taxon>Arthropoda</taxon>
        <taxon>Crustacea</taxon>
        <taxon>Oligostraca</taxon>
        <taxon>Ostracoda</taxon>
        <taxon>Podocopa</taxon>
        <taxon>Podocopida</taxon>
        <taxon>Cytherocopina</taxon>
        <taxon>Cytheroidea</taxon>
        <taxon>Cytherideidae</taxon>
        <taxon>Cyprideis</taxon>
    </lineage>
</organism>
<dbReference type="InterPro" id="IPR027417">
    <property type="entry name" value="P-loop_NTPase"/>
</dbReference>
<reference evidence="2" key="1">
    <citation type="submission" date="2020-11" db="EMBL/GenBank/DDBJ databases">
        <authorList>
            <person name="Tran Van P."/>
        </authorList>
    </citation>
    <scope>NUCLEOTIDE SEQUENCE</scope>
</reference>
<dbReference type="SUPFAM" id="SSF52540">
    <property type="entry name" value="P-loop containing nucleoside triphosphate hydrolases"/>
    <property type="match status" value="1"/>
</dbReference>
<evidence type="ECO:0000259" key="1">
    <source>
        <dbReference type="Pfam" id="PF00685"/>
    </source>
</evidence>
<protein>
    <recommendedName>
        <fullName evidence="1">Sulfotransferase domain-containing protein</fullName>
    </recommendedName>
</protein>
<feature type="domain" description="Sulfotransferase" evidence="1">
    <location>
        <begin position="59"/>
        <end position="220"/>
    </location>
</feature>
<dbReference type="InterPro" id="IPR000863">
    <property type="entry name" value="Sulfotransferase_dom"/>
</dbReference>
<dbReference type="GO" id="GO:0001517">
    <property type="term" value="F:N-acetylglucosamine 6-O-sulfotransferase activity"/>
    <property type="evidence" value="ECO:0007669"/>
    <property type="project" value="TreeGrafter"/>
</dbReference>
<dbReference type="EMBL" id="OB665873">
    <property type="protein sequence ID" value="CAD7233233.1"/>
    <property type="molecule type" value="Genomic_DNA"/>
</dbReference>
<dbReference type="GO" id="GO:0006044">
    <property type="term" value="P:N-acetylglucosamine metabolic process"/>
    <property type="evidence" value="ECO:0007669"/>
    <property type="project" value="TreeGrafter"/>
</dbReference>
<dbReference type="PANTHER" id="PTHR10704:SF44">
    <property type="entry name" value="LD35051P-RELATED"/>
    <property type="match status" value="1"/>
</dbReference>
<sequence>MMEQKEQIWPYCQKGPNRSVCFKEQFLEKACQSFPIHLTKVVILHLDLLKPSFDRLLAKNDEKRIVKDDSEFQELDLSGPNVRVIYLTRDPRDIMHSRMTTVSWCKDHSVCSSTYKVCQDLNEEIKTAKELQKKFPEIFKILKYEDMAGFPEETFKELFTWLGLEFNNKMKEVVNSFTAEDNVRSNEARSVKKNSKARIARWKGRMKSEDIKEIEDACVNYMLENSYALSEMDNDLEEH</sequence>
<proteinExistence type="predicted"/>
<dbReference type="Gene3D" id="3.40.50.300">
    <property type="entry name" value="P-loop containing nucleotide triphosphate hydrolases"/>
    <property type="match status" value="1"/>
</dbReference>
<accession>A0A7R8WQA5</accession>
<evidence type="ECO:0000313" key="2">
    <source>
        <dbReference type="EMBL" id="CAD7233233.1"/>
    </source>
</evidence>
<dbReference type="InterPro" id="IPR051135">
    <property type="entry name" value="Gal/GlcNAc/GalNAc_ST"/>
</dbReference>
<dbReference type="PANTHER" id="PTHR10704">
    <property type="entry name" value="CARBOHYDRATE SULFOTRANSFERASE"/>
    <property type="match status" value="1"/>
</dbReference>
<dbReference type="OrthoDB" id="6138663at2759"/>
<dbReference type="GO" id="GO:0006790">
    <property type="term" value="P:sulfur compound metabolic process"/>
    <property type="evidence" value="ECO:0007669"/>
    <property type="project" value="TreeGrafter"/>
</dbReference>